<reference evidence="3" key="1">
    <citation type="submission" date="2015-09" db="EMBL/GenBank/DDBJ databases">
        <authorList>
            <consortium name="Pathogen Informatics"/>
        </authorList>
    </citation>
    <scope>NUCLEOTIDE SEQUENCE [LARGE SCALE GENOMIC DNA]</scope>
    <source>
        <strain evidence="3">Lake Konstanz</strain>
    </source>
</reference>
<feature type="compositionally biased region" description="Low complexity" evidence="1">
    <location>
        <begin position="579"/>
        <end position="590"/>
    </location>
</feature>
<feature type="compositionally biased region" description="Polar residues" evidence="1">
    <location>
        <begin position="660"/>
        <end position="670"/>
    </location>
</feature>
<feature type="region of interest" description="Disordered" evidence="1">
    <location>
        <begin position="24"/>
        <end position="60"/>
    </location>
</feature>
<feature type="compositionally biased region" description="Low complexity" evidence="1">
    <location>
        <begin position="44"/>
        <end position="57"/>
    </location>
</feature>
<feature type="compositionally biased region" description="Polar residues" evidence="1">
    <location>
        <begin position="25"/>
        <end position="35"/>
    </location>
</feature>
<evidence type="ECO:0000313" key="3">
    <source>
        <dbReference type="Proteomes" id="UP000051952"/>
    </source>
</evidence>
<protein>
    <submittedName>
        <fullName evidence="2">Uncharacterized protein</fullName>
    </submittedName>
</protein>
<feature type="compositionally biased region" description="Polar residues" evidence="1">
    <location>
        <begin position="683"/>
        <end position="698"/>
    </location>
</feature>
<gene>
    <name evidence="2" type="ORF">BSAL_39770</name>
</gene>
<feature type="compositionally biased region" description="Polar residues" evidence="1">
    <location>
        <begin position="501"/>
        <end position="518"/>
    </location>
</feature>
<keyword evidence="3" id="KW-1185">Reference proteome</keyword>
<evidence type="ECO:0000256" key="1">
    <source>
        <dbReference type="SAM" id="MobiDB-lite"/>
    </source>
</evidence>
<evidence type="ECO:0000313" key="2">
    <source>
        <dbReference type="EMBL" id="CUG92868.1"/>
    </source>
</evidence>
<feature type="compositionally biased region" description="Low complexity" evidence="1">
    <location>
        <begin position="532"/>
        <end position="547"/>
    </location>
</feature>
<proteinExistence type="predicted"/>
<feature type="region of interest" description="Disordered" evidence="1">
    <location>
        <begin position="571"/>
        <end position="590"/>
    </location>
</feature>
<accession>A0A0S4JRN8</accession>
<feature type="region of interest" description="Disordered" evidence="1">
    <location>
        <begin position="485"/>
        <end position="559"/>
    </location>
</feature>
<dbReference type="EMBL" id="CYKH01002091">
    <property type="protein sequence ID" value="CUG92868.1"/>
    <property type="molecule type" value="Genomic_DNA"/>
</dbReference>
<dbReference type="Proteomes" id="UP000051952">
    <property type="component" value="Unassembled WGS sequence"/>
</dbReference>
<organism evidence="2 3">
    <name type="scientific">Bodo saltans</name>
    <name type="common">Flagellated protozoan</name>
    <dbReference type="NCBI Taxonomy" id="75058"/>
    <lineage>
        <taxon>Eukaryota</taxon>
        <taxon>Discoba</taxon>
        <taxon>Euglenozoa</taxon>
        <taxon>Kinetoplastea</taxon>
        <taxon>Metakinetoplastina</taxon>
        <taxon>Eubodonida</taxon>
        <taxon>Bodonidae</taxon>
        <taxon>Bodo</taxon>
    </lineage>
</organism>
<feature type="compositionally biased region" description="Basic and acidic residues" evidence="1">
    <location>
        <begin position="699"/>
        <end position="717"/>
    </location>
</feature>
<sequence>MSLMEVLRQSRSLQIEADAKIERALSQSASQSSPTELRLRRTSSDMSSTVSSSSSRRLPGGEWTTTAHYALSSAAEAVATVARVAATHVAVAPFVIPADCLTLTPSAAFLVLYHYALECTMQATRVAFDSQLNSIDAPLAAVHCAHHLLQITEKCCSSLARVVSSVVSPAPLSTTPSKSNAHQNYVSRSPQILRAWLLIGFEGKYQEAVDLLEPTFGSLLDEDDAVVDLSTLGDALCLAAMGSMLLGLPERALPLLIRAQRLSQRLQDSSEGWLCSRGRRTQVFALLLRGEARRALHQLQRNDHPDWIDDVRLAAKLSQDGSRPFSGIPIDATVQALRYPSTTGGQQTESPAWMMLPRLLHRMVHTFCGSLCVSIISELTSNSEVLLGCEGEGKEVRTESAMQMYWYDVASLFSVKTTFPCISHLPDLCPEHECSWPSNAEAGSSTKCNVGAYCYQLCVEAEPAPATERFQKVFYELLLSRKMAETSSSQPPPKQKPLFGNRTQSNAAASTQHTTSGVWGTEDGEANSGGELLRPNSSSSLRNRLFRTGGTREQSVRTPTTMFAFNSSFPVKESKAEPSQQQRAASFSASNAAKHTDNAFAASAAAVPSSSSVRRHTIASTINVFDRLTTPNSARGHRGSFTFESTDRPEAITRPMSARPTKSSVPASNSQEKESVGARPSSAKLQRSVSAVGGSQSARRSESRLAHSMRDKVSSAR</sequence>
<name>A0A0S4JRN8_BODSA</name>
<feature type="region of interest" description="Disordered" evidence="1">
    <location>
        <begin position="629"/>
        <end position="717"/>
    </location>
</feature>
<dbReference type="AlphaFoldDB" id="A0A0S4JRN8"/>
<dbReference type="VEuPathDB" id="TriTrypDB:BSAL_39770"/>